<comment type="caution">
    <text evidence="1">The sequence shown here is derived from an EMBL/GenBank/DDBJ whole genome shotgun (WGS) entry which is preliminary data.</text>
</comment>
<organism evidence="1 2">
    <name type="scientific">Eumeta variegata</name>
    <name type="common">Bagworm moth</name>
    <name type="synonym">Eumeta japonica</name>
    <dbReference type="NCBI Taxonomy" id="151549"/>
    <lineage>
        <taxon>Eukaryota</taxon>
        <taxon>Metazoa</taxon>
        <taxon>Ecdysozoa</taxon>
        <taxon>Arthropoda</taxon>
        <taxon>Hexapoda</taxon>
        <taxon>Insecta</taxon>
        <taxon>Pterygota</taxon>
        <taxon>Neoptera</taxon>
        <taxon>Endopterygota</taxon>
        <taxon>Lepidoptera</taxon>
        <taxon>Glossata</taxon>
        <taxon>Ditrysia</taxon>
        <taxon>Tineoidea</taxon>
        <taxon>Psychidae</taxon>
        <taxon>Oiketicinae</taxon>
        <taxon>Eumeta</taxon>
    </lineage>
</organism>
<name>A0A4C1U879_EUMVA</name>
<proteinExistence type="predicted"/>
<gene>
    <name evidence="1" type="ORF">EVAR_22586_1</name>
</gene>
<protein>
    <submittedName>
        <fullName evidence="1">Uncharacterized protein</fullName>
    </submittedName>
</protein>
<sequence>MILLPNKEGKVIRYGGRRRAEAVNIDTTNGRAADAARPERPDAAEGALQSYWELQAAEKAVLAMDPTQFDLSSKNGPRHLVQCHAYQIQGKGAKCAVGHNMTKHEFTATTPRQSSNRQYRSIEMSQNQPKWRAGELLLSV</sequence>
<keyword evidence="2" id="KW-1185">Reference proteome</keyword>
<reference evidence="1 2" key="1">
    <citation type="journal article" date="2019" name="Commun. Biol.">
        <title>The bagworm genome reveals a unique fibroin gene that provides high tensile strength.</title>
        <authorList>
            <person name="Kono N."/>
            <person name="Nakamura H."/>
            <person name="Ohtoshi R."/>
            <person name="Tomita M."/>
            <person name="Numata K."/>
            <person name="Arakawa K."/>
        </authorList>
    </citation>
    <scope>NUCLEOTIDE SEQUENCE [LARGE SCALE GENOMIC DNA]</scope>
</reference>
<dbReference type="AlphaFoldDB" id="A0A4C1U879"/>
<evidence type="ECO:0000313" key="1">
    <source>
        <dbReference type="EMBL" id="GBP22300.1"/>
    </source>
</evidence>
<accession>A0A4C1U879</accession>
<evidence type="ECO:0000313" key="2">
    <source>
        <dbReference type="Proteomes" id="UP000299102"/>
    </source>
</evidence>
<dbReference type="Proteomes" id="UP000299102">
    <property type="component" value="Unassembled WGS sequence"/>
</dbReference>
<dbReference type="EMBL" id="BGZK01000138">
    <property type="protein sequence ID" value="GBP22300.1"/>
    <property type="molecule type" value="Genomic_DNA"/>
</dbReference>